<name>A0A7W9LHA6_9ACTN</name>
<evidence type="ECO:0000313" key="1">
    <source>
        <dbReference type="EMBL" id="MBB5783760.1"/>
    </source>
</evidence>
<evidence type="ECO:0000313" key="2">
    <source>
        <dbReference type="Proteomes" id="UP000579153"/>
    </source>
</evidence>
<dbReference type="InterPro" id="IPR011990">
    <property type="entry name" value="TPR-like_helical_dom_sf"/>
</dbReference>
<reference evidence="1 2" key="1">
    <citation type="submission" date="2020-08" db="EMBL/GenBank/DDBJ databases">
        <title>Sequencing the genomes of 1000 actinobacteria strains.</title>
        <authorList>
            <person name="Klenk H.-P."/>
        </authorList>
    </citation>
    <scope>NUCLEOTIDE SEQUENCE [LARGE SCALE GENOMIC DNA]</scope>
    <source>
        <strain evidence="1 2">DSM 45507</strain>
    </source>
</reference>
<gene>
    <name evidence="1" type="ORF">HD596_010516</name>
</gene>
<dbReference type="Gene3D" id="1.25.40.10">
    <property type="entry name" value="Tetratricopeptide repeat domain"/>
    <property type="match status" value="2"/>
</dbReference>
<dbReference type="Proteomes" id="UP000579153">
    <property type="component" value="Unassembled WGS sequence"/>
</dbReference>
<dbReference type="Pfam" id="PF13424">
    <property type="entry name" value="TPR_12"/>
    <property type="match status" value="1"/>
</dbReference>
<proteinExistence type="predicted"/>
<sequence>MVLLLGIVGSQFLVWNRYEKAVVLFERALAAGRTWTNQPREVMFQLENNLAVAHGCMGDHETALALLRERIANYTTELGADAPLTAEARLNLADALQAAQRSSEAATLLEEIIAEATPVLGADHRLLQQTTARLTQLRIQTAGSSAIPLLEDVYNSHLRDHGIDDVQTSTARVRLIEAYMEERDYTRAIPLLEQEHAHKADRFGLDHDSAITVRSQLVLACVSTGDTERLRPLGTRIGLDLDLTLGPDRPSARSLRDALPFLLDGA</sequence>
<dbReference type="EMBL" id="JACHMB010000001">
    <property type="protein sequence ID" value="MBB5783760.1"/>
    <property type="molecule type" value="Genomic_DNA"/>
</dbReference>
<dbReference type="RefSeq" id="WP_185076812.1">
    <property type="nucleotide sequence ID" value="NZ_JACHMB010000001.1"/>
</dbReference>
<accession>A0A7W9LHA6</accession>
<keyword evidence="2" id="KW-1185">Reference proteome</keyword>
<dbReference type="AlphaFoldDB" id="A0A7W9LHA6"/>
<dbReference type="SUPFAM" id="SSF48452">
    <property type="entry name" value="TPR-like"/>
    <property type="match status" value="1"/>
</dbReference>
<protein>
    <submittedName>
        <fullName evidence="1">Tetratricopeptide (TPR) repeat protein</fullName>
    </submittedName>
</protein>
<comment type="caution">
    <text evidence="1">The sequence shown here is derived from an EMBL/GenBank/DDBJ whole genome shotgun (WGS) entry which is preliminary data.</text>
</comment>
<organism evidence="1 2">
    <name type="scientific">Nonomuraea jabiensis</name>
    <dbReference type="NCBI Taxonomy" id="882448"/>
    <lineage>
        <taxon>Bacteria</taxon>
        <taxon>Bacillati</taxon>
        <taxon>Actinomycetota</taxon>
        <taxon>Actinomycetes</taxon>
        <taxon>Streptosporangiales</taxon>
        <taxon>Streptosporangiaceae</taxon>
        <taxon>Nonomuraea</taxon>
    </lineage>
</organism>